<dbReference type="SUPFAM" id="SSF52833">
    <property type="entry name" value="Thioredoxin-like"/>
    <property type="match status" value="1"/>
</dbReference>
<evidence type="ECO:0000259" key="2">
    <source>
        <dbReference type="Pfam" id="PF00578"/>
    </source>
</evidence>
<sequence>MNTLKSFLKLAIPLLLTVLFTSNAWSQASISEVKVQTLGGIEVKVNDIIKNNSDPVILFTYFNDCEVCVEALEILHEEMKRYRLDGFKINVIGLNVYVPEDDAVMGIKEFAISKGWTFDIYMDPDNNIRSFHNKTETRAPYSYLFKDGKLIYSKLGWVEEDAEKTARNLINAAESIGSKLVYYDEDWNYANKATHFYFRTVDHIDGLYYVQDRWADGSLQMQGYFKDKELTIREGKFSYYEKFGLKTKETVYKNNELIGEKNWYVGGKLKNEFEYKNGMIYNILYTYDLSGKKVDHGTIKNGTGSVILYNDFGDRATQYHLENGKYTGEYITYMAGKVDKKFKRKGTEWVEI</sequence>
<evidence type="ECO:0000313" key="3">
    <source>
        <dbReference type="EMBL" id="MCH4823206.1"/>
    </source>
</evidence>
<keyword evidence="1" id="KW-0732">Signal</keyword>
<dbReference type="Gene3D" id="3.90.930.1">
    <property type="match status" value="1"/>
</dbReference>
<gene>
    <name evidence="3" type="ORF">ML462_08465</name>
</gene>
<accession>A0A9X1V3X0</accession>
<dbReference type="Proteomes" id="UP001139226">
    <property type="component" value="Unassembled WGS sequence"/>
</dbReference>
<feature type="signal peptide" evidence="1">
    <location>
        <begin position="1"/>
        <end position="24"/>
    </location>
</feature>
<dbReference type="GO" id="GO:0016491">
    <property type="term" value="F:oxidoreductase activity"/>
    <property type="evidence" value="ECO:0007669"/>
    <property type="project" value="InterPro"/>
</dbReference>
<name>A0A9X1V3X0_9FLAO</name>
<protein>
    <submittedName>
        <fullName evidence="3">Redoxin domain-containing protein</fullName>
    </submittedName>
</protein>
<dbReference type="InterPro" id="IPR036249">
    <property type="entry name" value="Thioredoxin-like_sf"/>
</dbReference>
<organism evidence="3 4">
    <name type="scientific">Christiangramia lutea</name>
    <dbReference type="NCBI Taxonomy" id="1607951"/>
    <lineage>
        <taxon>Bacteria</taxon>
        <taxon>Pseudomonadati</taxon>
        <taxon>Bacteroidota</taxon>
        <taxon>Flavobacteriia</taxon>
        <taxon>Flavobacteriales</taxon>
        <taxon>Flavobacteriaceae</taxon>
        <taxon>Christiangramia</taxon>
    </lineage>
</organism>
<proteinExistence type="predicted"/>
<reference evidence="3" key="1">
    <citation type="submission" date="2022-03" db="EMBL/GenBank/DDBJ databases">
        <title>Gramella crocea sp. nov., isolated from activated sludge of a seafood processing plant.</title>
        <authorList>
            <person name="Zhang X."/>
        </authorList>
    </citation>
    <scope>NUCLEOTIDE SEQUENCE</scope>
    <source>
        <strain evidence="3">YJ019</strain>
    </source>
</reference>
<evidence type="ECO:0000256" key="1">
    <source>
        <dbReference type="SAM" id="SignalP"/>
    </source>
</evidence>
<feature type="domain" description="Alkyl hydroperoxide reductase subunit C/ Thiol specific antioxidant" evidence="2">
    <location>
        <begin position="32"/>
        <end position="146"/>
    </location>
</feature>
<feature type="chain" id="PRO_5040912995" evidence="1">
    <location>
        <begin position="25"/>
        <end position="352"/>
    </location>
</feature>
<dbReference type="InterPro" id="IPR000866">
    <property type="entry name" value="AhpC/TSA"/>
</dbReference>
<dbReference type="AlphaFoldDB" id="A0A9X1V3X0"/>
<dbReference type="EMBL" id="JAKVTV010000002">
    <property type="protein sequence ID" value="MCH4823206.1"/>
    <property type="molecule type" value="Genomic_DNA"/>
</dbReference>
<dbReference type="GO" id="GO:0016209">
    <property type="term" value="F:antioxidant activity"/>
    <property type="evidence" value="ECO:0007669"/>
    <property type="project" value="InterPro"/>
</dbReference>
<evidence type="ECO:0000313" key="4">
    <source>
        <dbReference type="Proteomes" id="UP001139226"/>
    </source>
</evidence>
<keyword evidence="4" id="KW-1185">Reference proteome</keyword>
<dbReference type="SUPFAM" id="SSF82185">
    <property type="entry name" value="Histone H3 K4-specific methyltransferase SET7/9 N-terminal domain"/>
    <property type="match status" value="1"/>
</dbReference>
<dbReference type="RefSeq" id="WP_240713370.1">
    <property type="nucleotide sequence ID" value="NZ_JAKVTV010000002.1"/>
</dbReference>
<dbReference type="Gene3D" id="3.40.30.10">
    <property type="entry name" value="Glutaredoxin"/>
    <property type="match status" value="1"/>
</dbReference>
<comment type="caution">
    <text evidence="3">The sequence shown here is derived from an EMBL/GenBank/DDBJ whole genome shotgun (WGS) entry which is preliminary data.</text>
</comment>
<dbReference type="Pfam" id="PF00578">
    <property type="entry name" value="AhpC-TSA"/>
    <property type="match status" value="1"/>
</dbReference>